<evidence type="ECO:0000313" key="2">
    <source>
        <dbReference type="EMBL" id="EJU02224.1"/>
    </source>
</evidence>
<accession>M5G0G2</accession>
<gene>
    <name evidence="2" type="ORF">DACRYDRAFT_107158</name>
</gene>
<organism evidence="2 3">
    <name type="scientific">Dacryopinax primogenitus (strain DJM 731)</name>
    <name type="common">Brown rot fungus</name>
    <dbReference type="NCBI Taxonomy" id="1858805"/>
    <lineage>
        <taxon>Eukaryota</taxon>
        <taxon>Fungi</taxon>
        <taxon>Dikarya</taxon>
        <taxon>Basidiomycota</taxon>
        <taxon>Agaricomycotina</taxon>
        <taxon>Dacrymycetes</taxon>
        <taxon>Dacrymycetales</taxon>
        <taxon>Dacrymycetaceae</taxon>
        <taxon>Dacryopinax</taxon>
    </lineage>
</organism>
<reference evidence="2 3" key="1">
    <citation type="journal article" date="2012" name="Science">
        <title>The Paleozoic origin of enzymatic lignin decomposition reconstructed from 31 fungal genomes.</title>
        <authorList>
            <person name="Floudas D."/>
            <person name="Binder M."/>
            <person name="Riley R."/>
            <person name="Barry K."/>
            <person name="Blanchette R.A."/>
            <person name="Henrissat B."/>
            <person name="Martinez A.T."/>
            <person name="Otillar R."/>
            <person name="Spatafora J.W."/>
            <person name="Yadav J.S."/>
            <person name="Aerts A."/>
            <person name="Benoit I."/>
            <person name="Boyd A."/>
            <person name="Carlson A."/>
            <person name="Copeland A."/>
            <person name="Coutinho P.M."/>
            <person name="de Vries R.P."/>
            <person name="Ferreira P."/>
            <person name="Findley K."/>
            <person name="Foster B."/>
            <person name="Gaskell J."/>
            <person name="Glotzer D."/>
            <person name="Gorecki P."/>
            <person name="Heitman J."/>
            <person name="Hesse C."/>
            <person name="Hori C."/>
            <person name="Igarashi K."/>
            <person name="Jurgens J.A."/>
            <person name="Kallen N."/>
            <person name="Kersten P."/>
            <person name="Kohler A."/>
            <person name="Kuees U."/>
            <person name="Kumar T.K.A."/>
            <person name="Kuo A."/>
            <person name="LaButti K."/>
            <person name="Larrondo L.F."/>
            <person name="Lindquist E."/>
            <person name="Ling A."/>
            <person name="Lombard V."/>
            <person name="Lucas S."/>
            <person name="Lundell T."/>
            <person name="Martin R."/>
            <person name="McLaughlin D.J."/>
            <person name="Morgenstern I."/>
            <person name="Morin E."/>
            <person name="Murat C."/>
            <person name="Nagy L.G."/>
            <person name="Nolan M."/>
            <person name="Ohm R.A."/>
            <person name="Patyshakuliyeva A."/>
            <person name="Rokas A."/>
            <person name="Ruiz-Duenas F.J."/>
            <person name="Sabat G."/>
            <person name="Salamov A."/>
            <person name="Samejima M."/>
            <person name="Schmutz J."/>
            <person name="Slot J.C."/>
            <person name="St John F."/>
            <person name="Stenlid J."/>
            <person name="Sun H."/>
            <person name="Sun S."/>
            <person name="Syed K."/>
            <person name="Tsang A."/>
            <person name="Wiebenga A."/>
            <person name="Young D."/>
            <person name="Pisabarro A."/>
            <person name="Eastwood D.C."/>
            <person name="Martin F."/>
            <person name="Cullen D."/>
            <person name="Grigoriev I.V."/>
            <person name="Hibbett D.S."/>
        </authorList>
    </citation>
    <scope>NUCLEOTIDE SEQUENCE [LARGE SCALE GENOMIC DNA]</scope>
    <source>
        <strain evidence="2 3">DJM-731 SS1</strain>
    </source>
</reference>
<protein>
    <submittedName>
        <fullName evidence="2">Uncharacterized protein</fullName>
    </submittedName>
</protein>
<dbReference type="EMBL" id="JH795862">
    <property type="protein sequence ID" value="EJU02224.1"/>
    <property type="molecule type" value="Genomic_DNA"/>
</dbReference>
<keyword evidence="1" id="KW-0175">Coiled coil</keyword>
<dbReference type="HOGENOM" id="CLU_2333575_0_0_1"/>
<evidence type="ECO:0000313" key="3">
    <source>
        <dbReference type="Proteomes" id="UP000030653"/>
    </source>
</evidence>
<keyword evidence="3" id="KW-1185">Reference proteome</keyword>
<dbReference type="RefSeq" id="XP_040629121.1">
    <property type="nucleotide sequence ID" value="XM_040768420.1"/>
</dbReference>
<sequence>MEPVDRLKRMKPDGSVIIDVDEWFDTYGLPSTSAKPCQRVKVKEEEDTKTLEYISAASPEEEAQSEIIELRDKNAAQAAEMEQLKEQIAQITQEQQKN</sequence>
<feature type="coiled-coil region" evidence="1">
    <location>
        <begin position="60"/>
        <end position="94"/>
    </location>
</feature>
<proteinExistence type="predicted"/>
<dbReference type="GeneID" id="63683482"/>
<name>M5G0G2_DACPD</name>
<dbReference type="AlphaFoldDB" id="M5G0G2"/>
<evidence type="ECO:0000256" key="1">
    <source>
        <dbReference type="SAM" id="Coils"/>
    </source>
</evidence>
<dbReference type="Proteomes" id="UP000030653">
    <property type="component" value="Unassembled WGS sequence"/>
</dbReference>